<sequence length="157" mass="17075">MTTATAALESCREATSLRRYVRRRAAGRGAPEWSTYDTALGAWVVADGEAAATSSGRPWRRVRQESEPWCGTLGRDLTIACDDDLQALFATLDEDDPGAWRTLWLEADRQPARCLADWRSRGRRLLSAIDGASMIDGGTLAAKFAARGGGKRSLTTV</sequence>
<comment type="caution">
    <text evidence="1">The sequence shown here is derived from an EMBL/GenBank/DDBJ whole genome shotgun (WGS) entry which is preliminary data.</text>
</comment>
<gene>
    <name evidence="1" type="ORF">ACFSKQ_05140</name>
</gene>
<evidence type="ECO:0000313" key="2">
    <source>
        <dbReference type="Proteomes" id="UP001597371"/>
    </source>
</evidence>
<dbReference type="Proteomes" id="UP001597371">
    <property type="component" value="Unassembled WGS sequence"/>
</dbReference>
<proteinExistence type="predicted"/>
<dbReference type="RefSeq" id="WP_209739719.1">
    <property type="nucleotide sequence ID" value="NZ_CP072611.1"/>
</dbReference>
<name>A0ABW5CM28_9HYPH</name>
<dbReference type="EMBL" id="JBHUIJ010000005">
    <property type="protein sequence ID" value="MFD2236848.1"/>
    <property type="molecule type" value="Genomic_DNA"/>
</dbReference>
<reference evidence="2" key="1">
    <citation type="journal article" date="2019" name="Int. J. Syst. Evol. Microbiol.">
        <title>The Global Catalogue of Microorganisms (GCM) 10K type strain sequencing project: providing services to taxonomists for standard genome sequencing and annotation.</title>
        <authorList>
            <consortium name="The Broad Institute Genomics Platform"/>
            <consortium name="The Broad Institute Genome Sequencing Center for Infectious Disease"/>
            <person name="Wu L."/>
            <person name="Ma J."/>
        </authorList>
    </citation>
    <scope>NUCLEOTIDE SEQUENCE [LARGE SCALE GENOMIC DNA]</scope>
    <source>
        <strain evidence="2">ZS-35-S2</strain>
    </source>
</reference>
<organism evidence="1 2">
    <name type="scientific">Aureimonas populi</name>
    <dbReference type="NCBI Taxonomy" id="1701758"/>
    <lineage>
        <taxon>Bacteria</taxon>
        <taxon>Pseudomonadati</taxon>
        <taxon>Pseudomonadota</taxon>
        <taxon>Alphaproteobacteria</taxon>
        <taxon>Hyphomicrobiales</taxon>
        <taxon>Aurantimonadaceae</taxon>
        <taxon>Aureimonas</taxon>
    </lineage>
</organism>
<keyword evidence="2" id="KW-1185">Reference proteome</keyword>
<accession>A0ABW5CM28</accession>
<protein>
    <submittedName>
        <fullName evidence="1">Uncharacterized protein</fullName>
    </submittedName>
</protein>
<evidence type="ECO:0000313" key="1">
    <source>
        <dbReference type="EMBL" id="MFD2236848.1"/>
    </source>
</evidence>